<organism evidence="10 11">
    <name type="scientific">Ciona savignyi</name>
    <name type="common">Pacific transparent sea squirt</name>
    <dbReference type="NCBI Taxonomy" id="51511"/>
    <lineage>
        <taxon>Eukaryota</taxon>
        <taxon>Metazoa</taxon>
        <taxon>Chordata</taxon>
        <taxon>Tunicata</taxon>
        <taxon>Ascidiacea</taxon>
        <taxon>Phlebobranchia</taxon>
        <taxon>Cionidae</taxon>
        <taxon>Ciona</taxon>
    </lineage>
</organism>
<sequence length="393" mass="43524">VNMASDTTVKDDKSSMFEPISADNEDTGLTEVQSLCVNCEEQGTTKFLFIKIPFYKEIVISSFHCPNCLESNNEVQSAGSIQEKGVIITCKVKNRSDLNRQVVRADSATITIPELQFEIPPASQKGTLSTIEGILQRAIDGLKQEQPIRKSLHPDVFEKIETIFIYSSGNFSRGCFCSPEIDLPTAGGGLDLKNEVVSFETTCSSCDKPNTTNMKVVKIPHFKEVIIMATNCDNCGKRSNEVKSGTGFEPKGRKITLKVTDPKDLTRDVLKSETCSVEIPELEMVTGGNAISGKFTTVEGLLEDLKTMMIETNPFISGDSVTNDKLSKFVERLGKCIKATVPFTLILDDPNSNSFIQNLYSPEPDPNLSQLDYERTYEQNEELGLNDMKTENY</sequence>
<keyword evidence="6" id="KW-0862">Zinc</keyword>
<dbReference type="InterPro" id="IPR040141">
    <property type="entry name" value="ZPR1"/>
</dbReference>
<dbReference type="InterPro" id="IPR004457">
    <property type="entry name" value="Znf_ZPR1"/>
</dbReference>
<evidence type="ECO:0000256" key="1">
    <source>
        <dbReference type="ARBA" id="ARBA00004123"/>
    </source>
</evidence>
<dbReference type="PANTHER" id="PTHR10876:SF0">
    <property type="entry name" value="ZINC FINGER PROTEIN ZPR1"/>
    <property type="match status" value="1"/>
</dbReference>
<dbReference type="Gene3D" id="2.60.120.1040">
    <property type="entry name" value="ZPR1, A/B domain"/>
    <property type="match status" value="2"/>
</dbReference>
<evidence type="ECO:0000259" key="9">
    <source>
        <dbReference type="SMART" id="SM00709"/>
    </source>
</evidence>
<evidence type="ECO:0000256" key="3">
    <source>
        <dbReference type="ARBA" id="ARBA00022723"/>
    </source>
</evidence>
<reference evidence="10" key="3">
    <citation type="submission" date="2025-09" db="UniProtKB">
        <authorList>
            <consortium name="Ensembl"/>
        </authorList>
    </citation>
    <scope>IDENTIFICATION</scope>
</reference>
<dbReference type="FunFam" id="2.60.120.1040:FF:000001">
    <property type="entry name" value="Zinc finger protein ZPR1"/>
    <property type="match status" value="1"/>
</dbReference>
<dbReference type="GO" id="GO:0008270">
    <property type="term" value="F:zinc ion binding"/>
    <property type="evidence" value="ECO:0007669"/>
    <property type="project" value="UniProtKB-KW"/>
</dbReference>
<dbReference type="HOGENOM" id="CLU_024138_5_0_1"/>
<dbReference type="InterPro" id="IPR042451">
    <property type="entry name" value="ZPR1_A/B_dom"/>
</dbReference>
<evidence type="ECO:0000256" key="5">
    <source>
        <dbReference type="ARBA" id="ARBA00022771"/>
    </source>
</evidence>
<dbReference type="NCBIfam" id="TIGR00310">
    <property type="entry name" value="ZPR1_znf"/>
    <property type="match status" value="1"/>
</dbReference>
<evidence type="ECO:0000256" key="8">
    <source>
        <dbReference type="SAM" id="MobiDB-lite"/>
    </source>
</evidence>
<dbReference type="GO" id="GO:0005634">
    <property type="term" value="C:nucleus"/>
    <property type="evidence" value="ECO:0007669"/>
    <property type="project" value="UniProtKB-SubCell"/>
</dbReference>
<feature type="domain" description="Zinc finger ZPR1-type" evidence="9">
    <location>
        <begin position="201"/>
        <end position="358"/>
    </location>
</feature>
<dbReference type="FunFam" id="2.20.25.420:FF:000001">
    <property type="entry name" value="Zinc finger protein ZPR1"/>
    <property type="match status" value="1"/>
</dbReference>
<evidence type="ECO:0000313" key="10">
    <source>
        <dbReference type="Ensembl" id="ENSCSAVP00000001070.1"/>
    </source>
</evidence>
<dbReference type="InterPro" id="IPR042452">
    <property type="entry name" value="ZPR1_Znf1/2"/>
</dbReference>
<dbReference type="SMART" id="SM00709">
    <property type="entry name" value="Zpr1"/>
    <property type="match status" value="2"/>
</dbReference>
<keyword evidence="5" id="KW-0863">Zinc-finger</keyword>
<dbReference type="Pfam" id="PF03367">
    <property type="entry name" value="Zn_ribbon_ZPR1"/>
    <property type="match status" value="2"/>
</dbReference>
<evidence type="ECO:0000256" key="6">
    <source>
        <dbReference type="ARBA" id="ARBA00022833"/>
    </source>
</evidence>
<comment type="subcellular location">
    <subcellularLocation>
        <location evidence="1">Nucleus</location>
    </subcellularLocation>
</comment>
<evidence type="ECO:0000256" key="2">
    <source>
        <dbReference type="ARBA" id="ARBA00008354"/>
    </source>
</evidence>
<evidence type="ECO:0000256" key="4">
    <source>
        <dbReference type="ARBA" id="ARBA00022737"/>
    </source>
</evidence>
<dbReference type="Pfam" id="PF22794">
    <property type="entry name" value="jr-ZPR1"/>
    <property type="match status" value="2"/>
</dbReference>
<reference evidence="11" key="1">
    <citation type="submission" date="2003-08" db="EMBL/GenBank/DDBJ databases">
        <authorList>
            <person name="Birren B."/>
            <person name="Nusbaum C."/>
            <person name="Abebe A."/>
            <person name="Abouelleil A."/>
            <person name="Adekoya E."/>
            <person name="Ait-zahra M."/>
            <person name="Allen N."/>
            <person name="Allen T."/>
            <person name="An P."/>
            <person name="Anderson M."/>
            <person name="Anderson S."/>
            <person name="Arachchi H."/>
            <person name="Armbruster J."/>
            <person name="Bachantsang P."/>
            <person name="Baldwin J."/>
            <person name="Barry A."/>
            <person name="Bayul T."/>
            <person name="Blitshsteyn B."/>
            <person name="Bloom T."/>
            <person name="Blye J."/>
            <person name="Boguslavskiy L."/>
            <person name="Borowsky M."/>
            <person name="Boukhgalter B."/>
            <person name="Brunache A."/>
            <person name="Butler J."/>
            <person name="Calixte N."/>
            <person name="Calvo S."/>
            <person name="Camarata J."/>
            <person name="Campo K."/>
            <person name="Chang J."/>
            <person name="Cheshatsang Y."/>
            <person name="Citroen M."/>
            <person name="Collymore A."/>
            <person name="Considine T."/>
            <person name="Cook A."/>
            <person name="Cooke P."/>
            <person name="Corum B."/>
            <person name="Cuomo C."/>
            <person name="David R."/>
            <person name="Dawoe T."/>
            <person name="Degray S."/>
            <person name="Dodge S."/>
            <person name="Dooley K."/>
            <person name="Dorje P."/>
            <person name="Dorjee K."/>
            <person name="Dorris L."/>
            <person name="Duffey N."/>
            <person name="Dupes A."/>
            <person name="Elkins T."/>
            <person name="Engels R."/>
            <person name="Erickson J."/>
            <person name="Farina A."/>
            <person name="Faro S."/>
            <person name="Ferreira P."/>
            <person name="Fischer H."/>
            <person name="Fitzgerald M."/>
            <person name="Foley K."/>
            <person name="Gage D."/>
            <person name="Galagan J."/>
            <person name="Gearin G."/>
            <person name="Gnerre S."/>
            <person name="Gnirke A."/>
            <person name="Goyette A."/>
            <person name="Graham J."/>
            <person name="Grandbois E."/>
            <person name="Gyaltsen K."/>
            <person name="Hafez N."/>
            <person name="Hagopian D."/>
            <person name="Hagos B."/>
            <person name="Hall J."/>
            <person name="Hatcher B."/>
            <person name="Heller A."/>
            <person name="Higgins H."/>
            <person name="Honan T."/>
            <person name="Horn A."/>
            <person name="Houde N."/>
            <person name="Hughes L."/>
            <person name="Hulme W."/>
            <person name="Husby E."/>
            <person name="Iliev I."/>
            <person name="Jaffe D."/>
            <person name="Jones C."/>
            <person name="Kamal M."/>
            <person name="Kamat A."/>
            <person name="Kamvysselis M."/>
            <person name="Karlsson E."/>
            <person name="Kells C."/>
            <person name="Kieu A."/>
            <person name="Kisner P."/>
            <person name="Kodira C."/>
            <person name="Kulbokas E."/>
            <person name="Labutti K."/>
            <person name="Lama D."/>
            <person name="Landers T."/>
            <person name="Leger J."/>
            <person name="Levine S."/>
            <person name="Lewis D."/>
            <person name="Lewis T."/>
            <person name="Lindblad-toh K."/>
            <person name="Liu X."/>
            <person name="Lokyitsang T."/>
            <person name="Lokyitsang Y."/>
            <person name="Lucien O."/>
            <person name="Lui A."/>
            <person name="Ma L.J."/>
            <person name="Mabbitt R."/>
            <person name="Macdonald J."/>
            <person name="Maclean C."/>
            <person name="Major J."/>
            <person name="Manning J."/>
            <person name="Marabella R."/>
            <person name="Maru K."/>
            <person name="Matthews C."/>
            <person name="Mauceli E."/>
            <person name="Mccarthy M."/>
            <person name="Mcdonough S."/>
            <person name="Mcghee T."/>
            <person name="Meldrim J."/>
            <person name="Meneus L."/>
            <person name="Mesirov J."/>
            <person name="Mihalev A."/>
            <person name="Mihova T."/>
            <person name="Mikkelsen T."/>
            <person name="Mlenga V."/>
            <person name="Moru K."/>
            <person name="Mozes J."/>
            <person name="Mulrain L."/>
            <person name="Munson G."/>
            <person name="Naylor J."/>
            <person name="Newes C."/>
            <person name="Nguyen C."/>
            <person name="Nguyen N."/>
            <person name="Nguyen T."/>
            <person name="Nicol R."/>
            <person name="Nielsen C."/>
            <person name="Nizzari M."/>
            <person name="Norbu C."/>
            <person name="Norbu N."/>
            <person name="O'donnell P."/>
            <person name="Okoawo O."/>
            <person name="O'leary S."/>
            <person name="Omotosho B."/>
            <person name="O'neill K."/>
            <person name="Osman S."/>
            <person name="Parker S."/>
            <person name="Perrin D."/>
            <person name="Phunkhang P."/>
            <person name="Piqani B."/>
            <person name="Purcell S."/>
            <person name="Rachupka T."/>
            <person name="Ramasamy U."/>
            <person name="Rameau R."/>
            <person name="Ray V."/>
            <person name="Raymond C."/>
            <person name="Retta R."/>
            <person name="Richardson S."/>
            <person name="Rise C."/>
            <person name="Rodriguez J."/>
            <person name="Rogers J."/>
            <person name="Rogov P."/>
            <person name="Rutman M."/>
            <person name="Schupbach R."/>
            <person name="Seaman C."/>
            <person name="Settipalli S."/>
            <person name="Sharpe T."/>
            <person name="Sheridan J."/>
            <person name="Sherpa N."/>
            <person name="Shi J."/>
            <person name="Smirnov S."/>
            <person name="Smith C."/>
            <person name="Sougnez C."/>
            <person name="Spencer B."/>
            <person name="Stalker J."/>
            <person name="Stange-thomann N."/>
            <person name="Stavropoulos S."/>
            <person name="Stetson K."/>
            <person name="Stone C."/>
            <person name="Stone S."/>
            <person name="Stubbs M."/>
            <person name="Talamas J."/>
            <person name="Tchuinga P."/>
            <person name="Tenzing P."/>
            <person name="Tesfaye S."/>
            <person name="Theodore J."/>
            <person name="Thoulutsang Y."/>
            <person name="Topham K."/>
            <person name="Towey S."/>
            <person name="Tsamla T."/>
            <person name="Tsomo N."/>
            <person name="Vallee D."/>
            <person name="Vassiliev H."/>
            <person name="Venkataraman V."/>
            <person name="Vinson J."/>
            <person name="Vo A."/>
            <person name="Wade C."/>
            <person name="Wang S."/>
            <person name="Wangchuk T."/>
            <person name="Wangdi T."/>
            <person name="Whittaker C."/>
            <person name="Wilkinson J."/>
            <person name="Wu Y."/>
            <person name="Wyman D."/>
            <person name="Yadav S."/>
            <person name="Yang S."/>
            <person name="Yang X."/>
            <person name="Yeager S."/>
            <person name="Yee E."/>
            <person name="Young G."/>
            <person name="Zainoun J."/>
            <person name="Zembeck L."/>
            <person name="Zimmer A."/>
            <person name="Zody M."/>
            <person name="Lander E."/>
        </authorList>
    </citation>
    <scope>NUCLEOTIDE SEQUENCE [LARGE SCALE GENOMIC DNA]</scope>
</reference>
<comment type="similarity">
    <text evidence="2">Belongs to the ZPR1 family.</text>
</comment>
<dbReference type="AlphaFoldDB" id="H2Y6X2"/>
<dbReference type="GeneTree" id="ENSGT00390000005306"/>
<accession>H2Y6X2</accession>
<keyword evidence="11" id="KW-1185">Reference proteome</keyword>
<dbReference type="PANTHER" id="PTHR10876">
    <property type="entry name" value="ZINC FINGER PROTEIN ZPR1"/>
    <property type="match status" value="1"/>
</dbReference>
<proteinExistence type="inferred from homology"/>
<evidence type="ECO:0000256" key="7">
    <source>
        <dbReference type="ARBA" id="ARBA00023242"/>
    </source>
</evidence>
<keyword evidence="4" id="KW-0677">Repeat</keyword>
<dbReference type="Proteomes" id="UP000007875">
    <property type="component" value="Unassembled WGS sequence"/>
</dbReference>
<dbReference type="Ensembl" id="ENSCSAVT00000001081.1">
    <property type="protein sequence ID" value="ENSCSAVP00000001070.1"/>
    <property type="gene ID" value="ENSCSAVG00000000594.1"/>
</dbReference>
<keyword evidence="3" id="KW-0479">Metal-binding</keyword>
<feature type="region of interest" description="Disordered" evidence="8">
    <location>
        <begin position="1"/>
        <end position="22"/>
    </location>
</feature>
<protein>
    <recommendedName>
        <fullName evidence="9">Zinc finger ZPR1-type domain-containing protein</fullName>
    </recommendedName>
</protein>
<reference evidence="10" key="2">
    <citation type="submission" date="2025-08" db="UniProtKB">
        <authorList>
            <consortium name="Ensembl"/>
        </authorList>
    </citation>
    <scope>IDENTIFICATION</scope>
</reference>
<feature type="domain" description="Zinc finger ZPR1-type" evidence="9">
    <location>
        <begin position="34"/>
        <end position="179"/>
    </location>
</feature>
<dbReference type="InterPro" id="IPR056180">
    <property type="entry name" value="ZPR1_jr_dom"/>
</dbReference>
<evidence type="ECO:0000313" key="11">
    <source>
        <dbReference type="Proteomes" id="UP000007875"/>
    </source>
</evidence>
<name>H2Y6X2_CIOSA</name>
<dbReference type="FunFam" id="2.20.25.420:FF:000002">
    <property type="entry name" value="Zinc finger protein ZPR1"/>
    <property type="match status" value="1"/>
</dbReference>
<keyword evidence="7" id="KW-0539">Nucleus</keyword>
<dbReference type="Gene3D" id="2.20.25.420">
    <property type="entry name" value="ZPR1, zinc finger domain"/>
    <property type="match status" value="2"/>
</dbReference>